<evidence type="ECO:0000256" key="1">
    <source>
        <dbReference type="SAM" id="MobiDB-lite"/>
    </source>
</evidence>
<protein>
    <recommendedName>
        <fullName evidence="2">Anti-sigma factor NepR domain-containing protein</fullName>
    </recommendedName>
</protein>
<feature type="domain" description="Anti-sigma factor NepR" evidence="2">
    <location>
        <begin position="24"/>
        <end position="56"/>
    </location>
</feature>
<reference evidence="3 4" key="1">
    <citation type="submission" date="2020-08" db="EMBL/GenBank/DDBJ databases">
        <title>Genomic Encyclopedia of Type Strains, Phase IV (KMG-IV): sequencing the most valuable type-strain genomes for metagenomic binning, comparative biology and taxonomic classification.</title>
        <authorList>
            <person name="Goeker M."/>
        </authorList>
    </citation>
    <scope>NUCLEOTIDE SEQUENCE [LARGE SCALE GENOMIC DNA]</scope>
    <source>
        <strain evidence="3 4">DSM 100211</strain>
    </source>
</reference>
<name>A0A7W6DBD7_9HYPH</name>
<dbReference type="AlphaFoldDB" id="A0A7W6DBD7"/>
<keyword evidence="4" id="KW-1185">Reference proteome</keyword>
<sequence length="72" mass="8440">MKVRDVKQQLRQEFPMTPEGTEGQIAHKLRSFYLSVQEEPIPQKFLDLLEKLDLAEQRERSAVKQRVGSEDL</sequence>
<evidence type="ECO:0000313" key="3">
    <source>
        <dbReference type="EMBL" id="MBB3979434.1"/>
    </source>
</evidence>
<accession>A0A7W6DBD7</accession>
<proteinExistence type="predicted"/>
<dbReference type="Proteomes" id="UP000574761">
    <property type="component" value="Unassembled WGS sequence"/>
</dbReference>
<dbReference type="EMBL" id="JACIEE010000011">
    <property type="protein sequence ID" value="MBB3979434.1"/>
    <property type="molecule type" value="Genomic_DNA"/>
</dbReference>
<gene>
    <name evidence="3" type="ORF">GGQ64_004676</name>
</gene>
<evidence type="ECO:0000313" key="4">
    <source>
        <dbReference type="Proteomes" id="UP000574761"/>
    </source>
</evidence>
<evidence type="ECO:0000259" key="2">
    <source>
        <dbReference type="Pfam" id="PF18557"/>
    </source>
</evidence>
<organism evidence="3 4">
    <name type="scientific">Mycoplana azooxidifex</name>
    <dbReference type="NCBI Taxonomy" id="1636188"/>
    <lineage>
        <taxon>Bacteria</taxon>
        <taxon>Pseudomonadati</taxon>
        <taxon>Pseudomonadota</taxon>
        <taxon>Alphaproteobacteria</taxon>
        <taxon>Hyphomicrobiales</taxon>
        <taxon>Rhizobiaceae</taxon>
        <taxon>Mycoplana</taxon>
    </lineage>
</organism>
<feature type="compositionally biased region" description="Basic and acidic residues" evidence="1">
    <location>
        <begin position="1"/>
        <end position="10"/>
    </location>
</feature>
<comment type="caution">
    <text evidence="3">The sequence shown here is derived from an EMBL/GenBank/DDBJ whole genome shotgun (WGS) entry which is preliminary data.</text>
</comment>
<dbReference type="InterPro" id="IPR041649">
    <property type="entry name" value="NepR"/>
</dbReference>
<feature type="region of interest" description="Disordered" evidence="1">
    <location>
        <begin position="1"/>
        <end position="22"/>
    </location>
</feature>
<dbReference type="Pfam" id="PF18557">
    <property type="entry name" value="NepR"/>
    <property type="match status" value="1"/>
</dbReference>